<sequence length="218" mass="25059">MSRNKYPEQTIEQILNISTTLFIENGYEKTTIQDIIDKLKMSKGAIYHHFKSKEEILEAVINRRSIYAREMLDNLVQNTKGENTKEKIKKILNEIAADTEIHAIDIILCSQIKNPQFVVAGLQGTVNDDASFMSKLFMEGVLDGSIETDYPIECAEIFMLLLNIWINPVLFNRELDETEKRLRALQQIMKQLGIDIVGDELINKIISSYKDISVFRSK</sequence>
<evidence type="ECO:0000313" key="5">
    <source>
        <dbReference type="Proteomes" id="UP000198806"/>
    </source>
</evidence>
<proteinExistence type="predicted"/>
<protein>
    <submittedName>
        <fullName evidence="4">DNA-binding transcriptional regulator, AcrR family</fullName>
    </submittedName>
</protein>
<dbReference type="RefSeq" id="WP_091687799.1">
    <property type="nucleotide sequence ID" value="NZ_BAABFM010000005.1"/>
</dbReference>
<dbReference type="STRING" id="1527.SAMN04489757_13310"/>
<gene>
    <name evidence="4" type="ORF">SAMN04489757_13310</name>
</gene>
<dbReference type="InterPro" id="IPR009057">
    <property type="entry name" value="Homeodomain-like_sf"/>
</dbReference>
<organism evidence="4 5">
    <name type="scientific">Anaerocolumna aminovalerica</name>
    <dbReference type="NCBI Taxonomy" id="1527"/>
    <lineage>
        <taxon>Bacteria</taxon>
        <taxon>Bacillati</taxon>
        <taxon>Bacillota</taxon>
        <taxon>Clostridia</taxon>
        <taxon>Lachnospirales</taxon>
        <taxon>Lachnospiraceae</taxon>
        <taxon>Anaerocolumna</taxon>
    </lineage>
</organism>
<dbReference type="InterPro" id="IPR050624">
    <property type="entry name" value="HTH-type_Tx_Regulator"/>
</dbReference>
<dbReference type="InterPro" id="IPR001647">
    <property type="entry name" value="HTH_TetR"/>
</dbReference>
<dbReference type="PANTHER" id="PTHR43479:SF11">
    <property type="entry name" value="ACREF_ENVCD OPERON REPRESSOR-RELATED"/>
    <property type="match status" value="1"/>
</dbReference>
<dbReference type="Proteomes" id="UP000198806">
    <property type="component" value="Unassembled WGS sequence"/>
</dbReference>
<evidence type="ECO:0000256" key="2">
    <source>
        <dbReference type="PROSITE-ProRule" id="PRU00335"/>
    </source>
</evidence>
<keyword evidence="1 2" id="KW-0238">DNA-binding</keyword>
<feature type="domain" description="HTH tetR-type" evidence="3">
    <location>
        <begin position="8"/>
        <end position="68"/>
    </location>
</feature>
<dbReference type="Gene3D" id="1.10.357.10">
    <property type="entry name" value="Tetracycline Repressor, domain 2"/>
    <property type="match status" value="1"/>
</dbReference>
<dbReference type="GO" id="GO:0003677">
    <property type="term" value="F:DNA binding"/>
    <property type="evidence" value="ECO:0007669"/>
    <property type="project" value="UniProtKB-UniRule"/>
</dbReference>
<dbReference type="EMBL" id="FOWD01000033">
    <property type="protein sequence ID" value="SFO50481.1"/>
    <property type="molecule type" value="Genomic_DNA"/>
</dbReference>
<dbReference type="Pfam" id="PF00440">
    <property type="entry name" value="TetR_N"/>
    <property type="match status" value="1"/>
</dbReference>
<dbReference type="PROSITE" id="PS50977">
    <property type="entry name" value="HTH_TETR_2"/>
    <property type="match status" value="1"/>
</dbReference>
<feature type="DNA-binding region" description="H-T-H motif" evidence="2">
    <location>
        <begin position="31"/>
        <end position="50"/>
    </location>
</feature>
<evidence type="ECO:0000313" key="4">
    <source>
        <dbReference type="EMBL" id="SFO50481.1"/>
    </source>
</evidence>
<dbReference type="PANTHER" id="PTHR43479">
    <property type="entry name" value="ACREF/ENVCD OPERON REPRESSOR-RELATED"/>
    <property type="match status" value="1"/>
</dbReference>
<name>A0A1I5HRN5_9FIRM</name>
<accession>A0A1I5HRN5</accession>
<keyword evidence="5" id="KW-1185">Reference proteome</keyword>
<dbReference type="OrthoDB" id="9814200at2"/>
<dbReference type="SUPFAM" id="SSF46689">
    <property type="entry name" value="Homeodomain-like"/>
    <property type="match status" value="1"/>
</dbReference>
<evidence type="ECO:0000256" key="1">
    <source>
        <dbReference type="ARBA" id="ARBA00023125"/>
    </source>
</evidence>
<dbReference type="PRINTS" id="PR00455">
    <property type="entry name" value="HTHTETR"/>
</dbReference>
<dbReference type="AlphaFoldDB" id="A0A1I5HRN5"/>
<evidence type="ECO:0000259" key="3">
    <source>
        <dbReference type="PROSITE" id="PS50977"/>
    </source>
</evidence>
<reference evidence="4 5" key="1">
    <citation type="submission" date="2016-10" db="EMBL/GenBank/DDBJ databases">
        <authorList>
            <person name="de Groot N.N."/>
        </authorList>
    </citation>
    <scope>NUCLEOTIDE SEQUENCE [LARGE SCALE GENOMIC DNA]</scope>
    <source>
        <strain evidence="4 5">DSM 1283</strain>
    </source>
</reference>